<dbReference type="STRING" id="150121.SAMN06296010_0830"/>
<dbReference type="InterPro" id="IPR036938">
    <property type="entry name" value="PAP2/HPO_sf"/>
</dbReference>
<feature type="transmembrane region" description="Helical" evidence="1">
    <location>
        <begin position="115"/>
        <end position="132"/>
    </location>
</feature>
<keyword evidence="1" id="KW-0472">Membrane</keyword>
<evidence type="ECO:0000256" key="1">
    <source>
        <dbReference type="SAM" id="Phobius"/>
    </source>
</evidence>
<protein>
    <submittedName>
        <fullName evidence="3">PAP2 superfamily protein</fullName>
    </submittedName>
</protein>
<feature type="transmembrane region" description="Helical" evidence="1">
    <location>
        <begin position="45"/>
        <end position="67"/>
    </location>
</feature>
<keyword evidence="4" id="KW-1185">Reference proteome</keyword>
<dbReference type="InterPro" id="IPR000326">
    <property type="entry name" value="PAP2/HPO"/>
</dbReference>
<sequence length="283" mass="30337">MVAAALLILVYVIAVLTPWGQRWENAALTGSGRASPDEQAQALDALAAIQIWSLAVALAGIAVIGLLRRQILTTIVALAVVLGGAGGAEVLKRWVLPRPELFAAPVDLIQNSFPSGHTAIAMTTMVAVFLVVPYRWRGWAMFIVMTWATSIGQYTVTAHWHRLSDTVGADLMALILGSVAAYWLHRRGLVHVSEQRRYGGRVVYVALATILGLVSLALGTLLAWVSIDQELASGSGDHNAFLATQVLAGAFSTAAALVYWATWHRLEITGSSELAIDGHSRRP</sequence>
<dbReference type="Proteomes" id="UP000193244">
    <property type="component" value="Unassembled WGS sequence"/>
</dbReference>
<dbReference type="SUPFAM" id="SSF48317">
    <property type="entry name" value="Acid phosphatase/Vanadium-dependent haloperoxidase"/>
    <property type="match status" value="1"/>
</dbReference>
<dbReference type="Pfam" id="PF01569">
    <property type="entry name" value="PAP2"/>
    <property type="match status" value="1"/>
</dbReference>
<dbReference type="AlphaFoldDB" id="A0A1X7IRW3"/>
<keyword evidence="1" id="KW-0812">Transmembrane</keyword>
<feature type="transmembrane region" description="Helical" evidence="1">
    <location>
        <begin position="204"/>
        <end position="227"/>
    </location>
</feature>
<feature type="domain" description="Phosphatidic acid phosphatase type 2/haloperoxidase" evidence="2">
    <location>
        <begin position="88"/>
        <end position="187"/>
    </location>
</feature>
<dbReference type="RefSeq" id="WP_217809158.1">
    <property type="nucleotide sequence ID" value="NZ_FXAY01000001.1"/>
</dbReference>
<dbReference type="EMBL" id="FXAY01000001">
    <property type="protein sequence ID" value="SMG17916.1"/>
    <property type="molecule type" value="Genomic_DNA"/>
</dbReference>
<gene>
    <name evidence="3" type="ORF">SAMN06296010_0830</name>
</gene>
<dbReference type="Gene3D" id="1.20.144.10">
    <property type="entry name" value="Phosphatidic acid phosphatase type 2/haloperoxidase"/>
    <property type="match status" value="1"/>
</dbReference>
<evidence type="ECO:0000259" key="2">
    <source>
        <dbReference type="Pfam" id="PF01569"/>
    </source>
</evidence>
<feature type="transmembrane region" description="Helical" evidence="1">
    <location>
        <begin position="74"/>
        <end position="95"/>
    </location>
</feature>
<reference evidence="4" key="1">
    <citation type="submission" date="2017-04" db="EMBL/GenBank/DDBJ databases">
        <authorList>
            <person name="Varghese N."/>
            <person name="Submissions S."/>
        </authorList>
    </citation>
    <scope>NUCLEOTIDE SEQUENCE [LARGE SCALE GENOMIC DNA]</scope>
    <source>
        <strain evidence="4">VKM Ac-2510</strain>
    </source>
</reference>
<keyword evidence="1" id="KW-1133">Transmembrane helix</keyword>
<accession>A0A1X7IRW3</accession>
<feature type="transmembrane region" description="Helical" evidence="1">
    <location>
        <begin position="166"/>
        <end position="184"/>
    </location>
</feature>
<evidence type="ECO:0000313" key="4">
    <source>
        <dbReference type="Proteomes" id="UP000193244"/>
    </source>
</evidence>
<feature type="transmembrane region" description="Helical" evidence="1">
    <location>
        <begin position="239"/>
        <end position="261"/>
    </location>
</feature>
<feature type="transmembrane region" description="Helical" evidence="1">
    <location>
        <begin position="139"/>
        <end position="160"/>
    </location>
</feature>
<proteinExistence type="predicted"/>
<name>A0A1X7IRW3_9MICO</name>
<evidence type="ECO:0000313" key="3">
    <source>
        <dbReference type="EMBL" id="SMG17916.1"/>
    </source>
</evidence>
<organism evidence="3 4">
    <name type="scientific">Agreia pratensis</name>
    <dbReference type="NCBI Taxonomy" id="150121"/>
    <lineage>
        <taxon>Bacteria</taxon>
        <taxon>Bacillati</taxon>
        <taxon>Actinomycetota</taxon>
        <taxon>Actinomycetes</taxon>
        <taxon>Micrococcales</taxon>
        <taxon>Microbacteriaceae</taxon>
        <taxon>Agreia</taxon>
    </lineage>
</organism>